<dbReference type="Pfam" id="PF08570">
    <property type="entry name" value="DUF1761"/>
    <property type="match status" value="1"/>
</dbReference>
<dbReference type="AlphaFoldDB" id="A0A9X1TTM1"/>
<dbReference type="Proteomes" id="UP001139411">
    <property type="component" value="Unassembled WGS sequence"/>
</dbReference>
<keyword evidence="1" id="KW-0472">Membrane</keyword>
<keyword evidence="1" id="KW-0812">Transmembrane</keyword>
<dbReference type="RefSeq" id="WP_233795680.1">
    <property type="nucleotide sequence ID" value="NZ_CP098805.1"/>
</dbReference>
<dbReference type="EMBL" id="JAKFFV010000005">
    <property type="protein sequence ID" value="MCF2498473.1"/>
    <property type="molecule type" value="Genomic_DNA"/>
</dbReference>
<evidence type="ECO:0000313" key="5">
    <source>
        <dbReference type="Proteomes" id="UP001139411"/>
    </source>
</evidence>
<dbReference type="InterPro" id="IPR013879">
    <property type="entry name" value="DUF1761"/>
</dbReference>
<name>A0A9X1TTM1_9BACT</name>
<sequence>MRKQSVNLWAVLVCVVLGQIIPALWYAAFSDRWMALNGFTAEQIKGNTSPIPYLVSIVSSSFVAYTMAWVFTKIPVKSLPSGLFTGLLFGVVFVLFEIIVKDMFSMRPLALSLIDGGVRVLVYAITGSILGAWRKYD</sequence>
<dbReference type="EMBL" id="CP098805">
    <property type="protein sequence ID" value="USJ28676.1"/>
    <property type="molecule type" value="Genomic_DNA"/>
</dbReference>
<evidence type="ECO:0000313" key="4">
    <source>
        <dbReference type="Proteomes" id="UP001055420"/>
    </source>
</evidence>
<proteinExistence type="predicted"/>
<keyword evidence="1" id="KW-1133">Transmembrane helix</keyword>
<evidence type="ECO:0000313" key="3">
    <source>
        <dbReference type="EMBL" id="USJ28676.1"/>
    </source>
</evidence>
<organism evidence="2 5">
    <name type="scientific">Dyadobacter chenhuakuii</name>
    <dbReference type="NCBI Taxonomy" id="2909339"/>
    <lineage>
        <taxon>Bacteria</taxon>
        <taxon>Pseudomonadati</taxon>
        <taxon>Bacteroidota</taxon>
        <taxon>Cytophagia</taxon>
        <taxon>Cytophagales</taxon>
        <taxon>Spirosomataceae</taxon>
        <taxon>Dyadobacter</taxon>
    </lineage>
</organism>
<dbReference type="Proteomes" id="UP001055420">
    <property type="component" value="Chromosome"/>
</dbReference>
<keyword evidence="4" id="KW-1185">Reference proteome</keyword>
<evidence type="ECO:0000313" key="2">
    <source>
        <dbReference type="EMBL" id="MCF2498473.1"/>
    </source>
</evidence>
<accession>A0A9X1TTM1</accession>
<feature type="transmembrane region" description="Helical" evidence="1">
    <location>
        <begin position="50"/>
        <end position="71"/>
    </location>
</feature>
<feature type="transmembrane region" description="Helical" evidence="1">
    <location>
        <begin position="83"/>
        <end position="100"/>
    </location>
</feature>
<feature type="transmembrane region" description="Helical" evidence="1">
    <location>
        <begin position="6"/>
        <end position="29"/>
    </location>
</feature>
<feature type="transmembrane region" description="Helical" evidence="1">
    <location>
        <begin position="112"/>
        <end position="133"/>
    </location>
</feature>
<evidence type="ECO:0000256" key="1">
    <source>
        <dbReference type="SAM" id="Phobius"/>
    </source>
</evidence>
<protein>
    <submittedName>
        <fullName evidence="2">DUF1761 domain-containing protein</fullName>
    </submittedName>
</protein>
<gene>
    <name evidence="2" type="ORF">L0661_09155</name>
    <name evidence="3" type="ORF">NFI80_12395</name>
</gene>
<reference evidence="2" key="1">
    <citation type="submission" date="2022-01" db="EMBL/GenBank/DDBJ databases">
        <title>Novel species in genus Dyadobacter.</title>
        <authorList>
            <person name="Ma C."/>
        </authorList>
    </citation>
    <scope>NUCLEOTIDE SEQUENCE</scope>
    <source>
        <strain evidence="3">CY22</strain>
        <strain evidence="2">CY357</strain>
    </source>
</reference>